<dbReference type="GO" id="GO:0004721">
    <property type="term" value="F:phosphoprotein phosphatase activity"/>
    <property type="evidence" value="ECO:0007669"/>
    <property type="project" value="TreeGrafter"/>
</dbReference>
<dbReference type="AlphaFoldDB" id="A0A6J6K934"/>
<protein>
    <recommendedName>
        <fullName evidence="3">histidine kinase</fullName>
        <ecNumber evidence="3">2.7.13.3</ecNumber>
    </recommendedName>
</protein>
<dbReference type="SUPFAM" id="SSF55874">
    <property type="entry name" value="ATPase domain of HSP90 chaperone/DNA topoisomerase II/histidine kinase"/>
    <property type="match status" value="1"/>
</dbReference>
<keyword evidence="6" id="KW-0808">Transferase</keyword>
<keyword evidence="9" id="KW-0067">ATP-binding</keyword>
<evidence type="ECO:0000256" key="1">
    <source>
        <dbReference type="ARBA" id="ARBA00000085"/>
    </source>
</evidence>
<gene>
    <name evidence="13" type="ORF">UFOPK2157_00956</name>
    <name evidence="14" type="ORF">UFOPK2228_00291</name>
    <name evidence="15" type="ORF">UFOPK2245_00971</name>
</gene>
<dbReference type="SMART" id="SM00388">
    <property type="entry name" value="HisKA"/>
    <property type="match status" value="1"/>
</dbReference>
<evidence type="ECO:0000259" key="12">
    <source>
        <dbReference type="PROSITE" id="PS50109"/>
    </source>
</evidence>
<dbReference type="FunFam" id="1.10.287.130:FF:000008">
    <property type="entry name" value="Two-component sensor histidine kinase"/>
    <property type="match status" value="1"/>
</dbReference>
<dbReference type="Pfam" id="PF00512">
    <property type="entry name" value="HisKA"/>
    <property type="match status" value="1"/>
</dbReference>
<dbReference type="InterPro" id="IPR036097">
    <property type="entry name" value="HisK_dim/P_sf"/>
</dbReference>
<dbReference type="GO" id="GO:0016036">
    <property type="term" value="P:cellular response to phosphate starvation"/>
    <property type="evidence" value="ECO:0007669"/>
    <property type="project" value="TreeGrafter"/>
</dbReference>
<keyword evidence="4" id="KW-1003">Cell membrane</keyword>
<evidence type="ECO:0000256" key="9">
    <source>
        <dbReference type="ARBA" id="ARBA00022840"/>
    </source>
</evidence>
<evidence type="ECO:0000256" key="3">
    <source>
        <dbReference type="ARBA" id="ARBA00012438"/>
    </source>
</evidence>
<evidence type="ECO:0000256" key="10">
    <source>
        <dbReference type="ARBA" id="ARBA00023012"/>
    </source>
</evidence>
<dbReference type="PRINTS" id="PR00344">
    <property type="entry name" value="BCTRLSENSOR"/>
</dbReference>
<reference evidence="13" key="1">
    <citation type="submission" date="2020-05" db="EMBL/GenBank/DDBJ databases">
        <authorList>
            <person name="Chiriac C."/>
            <person name="Salcher M."/>
            <person name="Ghai R."/>
            <person name="Kavagutti S V."/>
        </authorList>
    </citation>
    <scope>NUCLEOTIDE SEQUENCE</scope>
</reference>
<dbReference type="GO" id="GO:0005886">
    <property type="term" value="C:plasma membrane"/>
    <property type="evidence" value="ECO:0007669"/>
    <property type="project" value="UniProtKB-SubCell"/>
</dbReference>
<evidence type="ECO:0000256" key="5">
    <source>
        <dbReference type="ARBA" id="ARBA00022553"/>
    </source>
</evidence>
<dbReference type="InterPro" id="IPR003594">
    <property type="entry name" value="HATPase_dom"/>
</dbReference>
<dbReference type="EMBL" id="CAEZWK010000034">
    <property type="protein sequence ID" value="CAB4657290.1"/>
    <property type="molecule type" value="Genomic_DNA"/>
</dbReference>
<dbReference type="InterPro" id="IPR005467">
    <property type="entry name" value="His_kinase_dom"/>
</dbReference>
<keyword evidence="11" id="KW-0472">Membrane</keyword>
<accession>A0A6J6K934</accession>
<dbReference type="SUPFAM" id="SSF47384">
    <property type="entry name" value="Homodimeric domain of signal transducing histidine kinase"/>
    <property type="match status" value="1"/>
</dbReference>
<name>A0A6J6K934_9ZZZZ</name>
<dbReference type="FunFam" id="3.30.565.10:FF:000006">
    <property type="entry name" value="Sensor histidine kinase WalK"/>
    <property type="match status" value="1"/>
</dbReference>
<dbReference type="InterPro" id="IPR004358">
    <property type="entry name" value="Sig_transdc_His_kin-like_C"/>
</dbReference>
<evidence type="ECO:0000256" key="7">
    <source>
        <dbReference type="ARBA" id="ARBA00022741"/>
    </source>
</evidence>
<dbReference type="Gene3D" id="1.10.287.130">
    <property type="match status" value="1"/>
</dbReference>
<dbReference type="PROSITE" id="PS50109">
    <property type="entry name" value="HIS_KIN"/>
    <property type="match status" value="1"/>
</dbReference>
<dbReference type="CDD" id="cd00075">
    <property type="entry name" value="HATPase"/>
    <property type="match status" value="1"/>
</dbReference>
<feature type="domain" description="Histidine kinase" evidence="12">
    <location>
        <begin position="131"/>
        <end position="347"/>
    </location>
</feature>
<evidence type="ECO:0000313" key="13">
    <source>
        <dbReference type="EMBL" id="CAB4645478.1"/>
    </source>
</evidence>
<evidence type="ECO:0000313" key="15">
    <source>
        <dbReference type="EMBL" id="CAB4657290.1"/>
    </source>
</evidence>
<evidence type="ECO:0000256" key="11">
    <source>
        <dbReference type="ARBA" id="ARBA00023136"/>
    </source>
</evidence>
<comment type="catalytic activity">
    <reaction evidence="1">
        <text>ATP + protein L-histidine = ADP + protein N-phospho-L-histidine.</text>
        <dbReference type="EC" id="2.7.13.3"/>
    </reaction>
</comment>
<keyword evidence="5" id="KW-0597">Phosphoprotein</keyword>
<evidence type="ECO:0000256" key="4">
    <source>
        <dbReference type="ARBA" id="ARBA00022475"/>
    </source>
</evidence>
<dbReference type="EMBL" id="CAEZWF010000004">
    <property type="protein sequence ID" value="CAB4646644.1"/>
    <property type="molecule type" value="Genomic_DNA"/>
</dbReference>
<keyword evidence="10" id="KW-0902">Two-component regulatory system</keyword>
<keyword evidence="8" id="KW-0418">Kinase</keyword>
<sequence>MRLFRQESSVLEPNALPPVLLEALGQLDQNALVLAPGEVIVFASENIDHIGILRDGLIQSQELLAIIRVVRRTNVKQTGTIDVPRGPIGEGRHELTVNVIPLIREQLVLVLLSDESQAQRIQDVRRDFVANVSHELKTPIGALLLLSEAVLGAKDDPAAVEKFATRMQIESKRLTDLVQEIINLSRLQDSDPLSVPSELNVQDLVNEAIDQSQVGADGRKIEILTGEVANGVVLGDRDQLIMAIQNLVENAVNYSPEGTKVTVSSVVEDGIVTISITDQGIGIPENEKDRIFERFYRVDPARSRQSGGTGLGLSIVKHVATKHGGEVSLWSVENVGSTFSLKLPLFSKSEEII</sequence>
<dbReference type="CDD" id="cd00082">
    <property type="entry name" value="HisKA"/>
    <property type="match status" value="1"/>
</dbReference>
<evidence type="ECO:0000256" key="8">
    <source>
        <dbReference type="ARBA" id="ARBA00022777"/>
    </source>
</evidence>
<evidence type="ECO:0000313" key="14">
    <source>
        <dbReference type="EMBL" id="CAB4646644.1"/>
    </source>
</evidence>
<dbReference type="GO" id="GO:0005524">
    <property type="term" value="F:ATP binding"/>
    <property type="evidence" value="ECO:0007669"/>
    <property type="project" value="UniProtKB-KW"/>
</dbReference>
<dbReference type="Gene3D" id="3.30.565.10">
    <property type="entry name" value="Histidine kinase-like ATPase, C-terminal domain"/>
    <property type="match status" value="1"/>
</dbReference>
<organism evidence="13">
    <name type="scientific">freshwater metagenome</name>
    <dbReference type="NCBI Taxonomy" id="449393"/>
    <lineage>
        <taxon>unclassified sequences</taxon>
        <taxon>metagenomes</taxon>
        <taxon>ecological metagenomes</taxon>
    </lineage>
</organism>
<dbReference type="SMART" id="SM00387">
    <property type="entry name" value="HATPase_c"/>
    <property type="match status" value="1"/>
</dbReference>
<evidence type="ECO:0000256" key="6">
    <source>
        <dbReference type="ARBA" id="ARBA00022679"/>
    </source>
</evidence>
<dbReference type="GO" id="GO:0000155">
    <property type="term" value="F:phosphorelay sensor kinase activity"/>
    <property type="evidence" value="ECO:0007669"/>
    <property type="project" value="InterPro"/>
</dbReference>
<dbReference type="InterPro" id="IPR003661">
    <property type="entry name" value="HisK_dim/P_dom"/>
</dbReference>
<dbReference type="EMBL" id="CAEZVW010000051">
    <property type="protein sequence ID" value="CAB4645478.1"/>
    <property type="molecule type" value="Genomic_DNA"/>
</dbReference>
<dbReference type="PANTHER" id="PTHR45453">
    <property type="entry name" value="PHOSPHATE REGULON SENSOR PROTEIN PHOR"/>
    <property type="match status" value="1"/>
</dbReference>
<dbReference type="InterPro" id="IPR036890">
    <property type="entry name" value="HATPase_C_sf"/>
</dbReference>
<dbReference type="PANTHER" id="PTHR45453:SF1">
    <property type="entry name" value="PHOSPHATE REGULON SENSOR PROTEIN PHOR"/>
    <property type="match status" value="1"/>
</dbReference>
<comment type="subcellular location">
    <subcellularLocation>
        <location evidence="2">Cell membrane</location>
    </subcellularLocation>
</comment>
<dbReference type="EC" id="2.7.13.3" evidence="3"/>
<evidence type="ECO:0000256" key="2">
    <source>
        <dbReference type="ARBA" id="ARBA00004236"/>
    </source>
</evidence>
<dbReference type="Pfam" id="PF02518">
    <property type="entry name" value="HATPase_c"/>
    <property type="match status" value="1"/>
</dbReference>
<proteinExistence type="predicted"/>
<dbReference type="InterPro" id="IPR050351">
    <property type="entry name" value="BphY/WalK/GraS-like"/>
</dbReference>
<keyword evidence="7" id="KW-0547">Nucleotide-binding</keyword>